<evidence type="ECO:0000313" key="2">
    <source>
        <dbReference type="Proteomes" id="UP001519535"/>
    </source>
</evidence>
<keyword evidence="2" id="KW-1185">Reference proteome</keyword>
<organism evidence="1 2">
    <name type="scientific">Mycolicibacter acidiphilus</name>
    <dbReference type="NCBI Taxonomy" id="2835306"/>
    <lineage>
        <taxon>Bacteria</taxon>
        <taxon>Bacillati</taxon>
        <taxon>Actinomycetota</taxon>
        <taxon>Actinomycetes</taxon>
        <taxon>Mycobacteriales</taxon>
        <taxon>Mycobacteriaceae</taxon>
        <taxon>Mycolicibacter</taxon>
    </lineage>
</organism>
<protein>
    <submittedName>
        <fullName evidence="1">Uncharacterized protein</fullName>
    </submittedName>
</protein>
<accession>A0ABS5RNN2</accession>
<dbReference type="Proteomes" id="UP001519535">
    <property type="component" value="Unassembled WGS sequence"/>
</dbReference>
<comment type="caution">
    <text evidence="1">The sequence shown here is derived from an EMBL/GenBank/DDBJ whole genome shotgun (WGS) entry which is preliminary data.</text>
</comment>
<sequence length="119" mass="12875">MQTQIRHETATGRKRINRIEQPSDQIDRFARVVGADITVAGLPPPAAHIGNLRIRITVGIDDIHAGLERLDGPAAEIDLAHQPVIGQRRVIILVAVQRVEEVSVVGGQFSGGHRCPGVQ</sequence>
<evidence type="ECO:0000313" key="1">
    <source>
        <dbReference type="EMBL" id="MBS9535922.1"/>
    </source>
</evidence>
<gene>
    <name evidence="1" type="ORF">KIH27_20270</name>
</gene>
<proteinExistence type="predicted"/>
<name>A0ABS5RNN2_9MYCO</name>
<dbReference type="RefSeq" id="WP_214094771.1">
    <property type="nucleotide sequence ID" value="NZ_JAHCLR010000066.1"/>
</dbReference>
<dbReference type="EMBL" id="JAHCLR010000066">
    <property type="protein sequence ID" value="MBS9535922.1"/>
    <property type="molecule type" value="Genomic_DNA"/>
</dbReference>
<reference evidence="1 2" key="1">
    <citation type="submission" date="2021-05" db="EMBL/GenBank/DDBJ databases">
        <title>Mycobacterium acidophilum sp. nov., an extremely acid-tolerant member of the genus Mycobacterium.</title>
        <authorList>
            <person name="Xia J."/>
        </authorList>
    </citation>
    <scope>NUCLEOTIDE SEQUENCE [LARGE SCALE GENOMIC DNA]</scope>
    <source>
        <strain evidence="1 2">M1</strain>
    </source>
</reference>